<evidence type="ECO:0000256" key="1">
    <source>
        <dbReference type="ARBA" id="ARBA00022475"/>
    </source>
</evidence>
<comment type="caution">
    <text evidence="10">The sequence shown here is derived from an EMBL/GenBank/DDBJ whole genome shotgun (WGS) entry which is preliminary data.</text>
</comment>
<feature type="domain" description="Cell division protein FtsQ/DivIB C-terminal" evidence="8">
    <location>
        <begin position="127"/>
        <end position="249"/>
    </location>
</feature>
<reference evidence="10 11" key="1">
    <citation type="journal article" date="2018" name="Int. J. Syst. Evol. Microbiol.">
        <title>Parvibium lacunae gen. nov., sp. nov., a new member of the family Alcaligenaceae isolated from a freshwater pond.</title>
        <authorList>
            <person name="Chen W.M."/>
            <person name="Xie P.B."/>
            <person name="Hsu M.Y."/>
            <person name="Sheu S.Y."/>
        </authorList>
    </citation>
    <scope>NUCLEOTIDE SEQUENCE [LARGE SCALE GENOMIC DNA]</scope>
    <source>
        <strain evidence="10 11">KMB9</strain>
    </source>
</reference>
<sequence length="267" mass="29737">MMNLWHDPLALRRLSLLLGIGLVLLWLAYAIRWVMYLPYFELQHIQVSAKSGMTLQYVTVPTLRAGGLGAGWAQAGPTRHPNQSFFGVNLDAVKQSFETVPWVRKASVRRLWPNGLLVEIEEHRALAQWGESRLLNQQGEIFTANLDEAELDGPLPELSGPDSAAALVAQRFALLQSQLSKLPLGPQAIQQLTLTPRYAWQIRLNNGMQLALGRDRTDVDLTAQVSRFVAVYPQLQKQLGKEIDYVDLRYSNGFAVRANAVKLAAAG</sequence>
<dbReference type="InterPro" id="IPR013685">
    <property type="entry name" value="POTRA_FtsQ_type"/>
</dbReference>
<name>A0A368L227_9BURK</name>
<comment type="subcellular location">
    <subcellularLocation>
        <location evidence="7">Cell inner membrane</location>
        <topology evidence="7">Single-pass type II membrane protein</topology>
    </subcellularLocation>
    <text evidence="7">Localizes to the division septum.</text>
</comment>
<dbReference type="GO" id="GO:0043093">
    <property type="term" value="P:FtsZ-dependent cytokinesis"/>
    <property type="evidence" value="ECO:0007669"/>
    <property type="project" value="UniProtKB-UniRule"/>
</dbReference>
<dbReference type="GO" id="GO:0032153">
    <property type="term" value="C:cell division site"/>
    <property type="evidence" value="ECO:0007669"/>
    <property type="project" value="UniProtKB-UniRule"/>
</dbReference>
<keyword evidence="2 7" id="KW-0997">Cell inner membrane</keyword>
<dbReference type="InterPro" id="IPR005548">
    <property type="entry name" value="Cell_div_FtsQ/DivIB_C"/>
</dbReference>
<comment type="function">
    <text evidence="7">Essential cell division protein. May link together the upstream cell division proteins, which are predominantly cytoplasmic, with the downstream cell division proteins, which are predominantly periplasmic. May control correct divisome assembly.</text>
</comment>
<keyword evidence="1 7" id="KW-1003">Cell membrane</keyword>
<keyword evidence="3 7" id="KW-0132">Cell division</keyword>
<dbReference type="GO" id="GO:0090529">
    <property type="term" value="P:cell septum assembly"/>
    <property type="evidence" value="ECO:0007669"/>
    <property type="project" value="InterPro"/>
</dbReference>
<evidence type="ECO:0000259" key="8">
    <source>
        <dbReference type="Pfam" id="PF03799"/>
    </source>
</evidence>
<dbReference type="Pfam" id="PF03799">
    <property type="entry name" value="FtsQ_DivIB_C"/>
    <property type="match status" value="1"/>
</dbReference>
<feature type="domain" description="POTRA" evidence="9">
    <location>
        <begin position="80"/>
        <end position="123"/>
    </location>
</feature>
<accession>A0A368L227</accession>
<protein>
    <recommendedName>
        <fullName evidence="7">Cell division protein FtsQ</fullName>
    </recommendedName>
</protein>
<dbReference type="InterPro" id="IPR026579">
    <property type="entry name" value="FtsQ"/>
</dbReference>
<dbReference type="Gene3D" id="3.40.50.11690">
    <property type="entry name" value="Cell division protein FtsQ/DivIB"/>
    <property type="match status" value="1"/>
</dbReference>
<dbReference type="Gene3D" id="3.10.20.310">
    <property type="entry name" value="membrane protein fhac"/>
    <property type="match status" value="1"/>
</dbReference>
<dbReference type="Proteomes" id="UP000252357">
    <property type="component" value="Unassembled WGS sequence"/>
</dbReference>
<evidence type="ECO:0000256" key="5">
    <source>
        <dbReference type="ARBA" id="ARBA00022989"/>
    </source>
</evidence>
<keyword evidence="7" id="KW-0472">Membrane</keyword>
<dbReference type="PANTHER" id="PTHR35851">
    <property type="entry name" value="CELL DIVISION PROTEIN FTSQ"/>
    <property type="match status" value="1"/>
</dbReference>
<evidence type="ECO:0000313" key="11">
    <source>
        <dbReference type="Proteomes" id="UP000252357"/>
    </source>
</evidence>
<dbReference type="GO" id="GO:0005886">
    <property type="term" value="C:plasma membrane"/>
    <property type="evidence" value="ECO:0007669"/>
    <property type="project" value="UniProtKB-SubCell"/>
</dbReference>
<keyword evidence="4 7" id="KW-0812">Transmembrane</keyword>
<dbReference type="Pfam" id="PF08478">
    <property type="entry name" value="POTRA_1"/>
    <property type="match status" value="1"/>
</dbReference>
<comment type="subunit">
    <text evidence="7">Part of a complex composed of FtsB, FtsL and FtsQ.</text>
</comment>
<evidence type="ECO:0000256" key="4">
    <source>
        <dbReference type="ARBA" id="ARBA00022692"/>
    </source>
</evidence>
<gene>
    <name evidence="7" type="primary">ftsQ</name>
    <name evidence="10" type="ORF">DU000_08920</name>
</gene>
<dbReference type="HAMAP" id="MF_00911">
    <property type="entry name" value="FtsQ_subfam"/>
    <property type="match status" value="1"/>
</dbReference>
<dbReference type="PANTHER" id="PTHR35851:SF1">
    <property type="entry name" value="CELL DIVISION PROTEIN FTSQ"/>
    <property type="match status" value="1"/>
</dbReference>
<proteinExistence type="inferred from homology"/>
<comment type="similarity">
    <text evidence="7">Belongs to the FtsQ/DivIB family. FtsQ subfamily.</text>
</comment>
<keyword evidence="11" id="KW-1185">Reference proteome</keyword>
<dbReference type="InterPro" id="IPR045335">
    <property type="entry name" value="FtsQ_C_sf"/>
</dbReference>
<evidence type="ECO:0000259" key="9">
    <source>
        <dbReference type="Pfam" id="PF08478"/>
    </source>
</evidence>
<dbReference type="AlphaFoldDB" id="A0A368L227"/>
<keyword evidence="5 7" id="KW-1133">Transmembrane helix</keyword>
<evidence type="ECO:0000256" key="3">
    <source>
        <dbReference type="ARBA" id="ARBA00022618"/>
    </source>
</evidence>
<keyword evidence="6 7" id="KW-0131">Cell cycle</keyword>
<dbReference type="EMBL" id="QPGB01000003">
    <property type="protein sequence ID" value="RCS57553.1"/>
    <property type="molecule type" value="Genomic_DNA"/>
</dbReference>
<evidence type="ECO:0000256" key="7">
    <source>
        <dbReference type="HAMAP-Rule" id="MF_00911"/>
    </source>
</evidence>
<dbReference type="RefSeq" id="WP_114403035.1">
    <property type="nucleotide sequence ID" value="NZ_QPGB01000003.1"/>
</dbReference>
<organism evidence="10 11">
    <name type="scientific">Parvibium lacunae</name>
    <dbReference type="NCBI Taxonomy" id="1888893"/>
    <lineage>
        <taxon>Bacteria</taxon>
        <taxon>Pseudomonadati</taxon>
        <taxon>Pseudomonadota</taxon>
        <taxon>Betaproteobacteria</taxon>
        <taxon>Burkholderiales</taxon>
        <taxon>Alcaligenaceae</taxon>
        <taxon>Parvibium</taxon>
    </lineage>
</organism>
<evidence type="ECO:0000256" key="6">
    <source>
        <dbReference type="ARBA" id="ARBA00023306"/>
    </source>
</evidence>
<evidence type="ECO:0000313" key="10">
    <source>
        <dbReference type="EMBL" id="RCS57553.1"/>
    </source>
</evidence>
<dbReference type="OrthoDB" id="9790370at2"/>
<evidence type="ECO:0000256" key="2">
    <source>
        <dbReference type="ARBA" id="ARBA00022519"/>
    </source>
</evidence>